<gene>
    <name evidence="3" type="ORF">JOE57_002067</name>
</gene>
<dbReference type="InterPro" id="IPR027417">
    <property type="entry name" value="P-loop_NTPase"/>
</dbReference>
<reference evidence="3 4" key="1">
    <citation type="submission" date="2021-01" db="EMBL/GenBank/DDBJ databases">
        <title>Sequencing the genomes of 1000 actinobacteria strains.</title>
        <authorList>
            <person name="Klenk H.-P."/>
        </authorList>
    </citation>
    <scope>NUCLEOTIDE SEQUENCE [LARGE SCALE GENOMIC DNA]</scope>
    <source>
        <strain evidence="3 4">DSM 18662</strain>
    </source>
</reference>
<dbReference type="InterPro" id="IPR051162">
    <property type="entry name" value="T4SS_component"/>
</dbReference>
<dbReference type="PANTHER" id="PTHR30121">
    <property type="entry name" value="UNCHARACTERIZED PROTEIN YJGR-RELATED"/>
    <property type="match status" value="1"/>
</dbReference>
<evidence type="ECO:0000313" key="3">
    <source>
        <dbReference type="EMBL" id="MBM7799146.1"/>
    </source>
</evidence>
<accession>A0ABS2RJI2</accession>
<protein>
    <submittedName>
        <fullName evidence="3">DNA helicase HerA-like ATPase</fullName>
    </submittedName>
</protein>
<keyword evidence="4" id="KW-1185">Reference proteome</keyword>
<dbReference type="Gene3D" id="3.40.50.300">
    <property type="entry name" value="P-loop containing nucleotide triphosphate hydrolases"/>
    <property type="match status" value="2"/>
</dbReference>
<feature type="domain" description="Helicase HerA-like C-terminal" evidence="2">
    <location>
        <begin position="42"/>
        <end position="533"/>
    </location>
</feature>
<dbReference type="PANTHER" id="PTHR30121:SF6">
    <property type="entry name" value="SLR6007 PROTEIN"/>
    <property type="match status" value="1"/>
</dbReference>
<evidence type="ECO:0000313" key="4">
    <source>
        <dbReference type="Proteomes" id="UP000704762"/>
    </source>
</evidence>
<proteinExistence type="predicted"/>
<feature type="region of interest" description="Disordered" evidence="1">
    <location>
        <begin position="463"/>
        <end position="507"/>
    </location>
</feature>
<organism evidence="3 4">
    <name type="scientific">Microlunatus panaciterrae</name>
    <dbReference type="NCBI Taxonomy" id="400768"/>
    <lineage>
        <taxon>Bacteria</taxon>
        <taxon>Bacillati</taxon>
        <taxon>Actinomycetota</taxon>
        <taxon>Actinomycetes</taxon>
        <taxon>Propionibacteriales</taxon>
        <taxon>Propionibacteriaceae</taxon>
        <taxon>Microlunatus</taxon>
    </lineage>
</organism>
<feature type="compositionally biased region" description="Basic and acidic residues" evidence="1">
    <location>
        <begin position="470"/>
        <end position="480"/>
    </location>
</feature>
<evidence type="ECO:0000256" key="1">
    <source>
        <dbReference type="SAM" id="MobiDB-lite"/>
    </source>
</evidence>
<name>A0ABS2RJI2_9ACTN</name>
<comment type="caution">
    <text evidence="3">The sequence shown here is derived from an EMBL/GenBank/DDBJ whole genome shotgun (WGS) entry which is preliminary data.</text>
</comment>
<dbReference type="Proteomes" id="UP000704762">
    <property type="component" value="Unassembled WGS sequence"/>
</dbReference>
<evidence type="ECO:0000259" key="2">
    <source>
        <dbReference type="Pfam" id="PF05872"/>
    </source>
</evidence>
<dbReference type="InterPro" id="IPR033186">
    <property type="entry name" value="HerA_C"/>
</dbReference>
<dbReference type="RefSeq" id="WP_204917708.1">
    <property type="nucleotide sequence ID" value="NZ_BAAAQP010000004.1"/>
</dbReference>
<dbReference type="SUPFAM" id="SSF52540">
    <property type="entry name" value="P-loop containing nucleoside triphosphate hydrolases"/>
    <property type="match status" value="1"/>
</dbReference>
<sequence>MTDEAVGAEGRAAEVQSIADGYTFDEPAIELGVLMEDDASVPTAKIRIPLAMLNRHGLVAGATGTGKTKTLQLMAEQISAAGVPVFAADIKGDLSGIASPGQPNEKLLARTQKIGQDWQPTACPTEFFALGGQGLGIPLRATMSSFGPVLLSKVLGLNDVQESSLGLVFHYADLQGLPLLDLADLQAVLQHLTSDEGKAELKGIGGLSAATVGVILRSLITFSDQGAEAFFGEPEFDTADFLRVTRDGRGVVSLLELPNLQDRPAVFSTFLMWLLADLFHDLPEVGDIDKPKLVFFFDEAHLLFKDASKAFLDAIAQTVRLIRSKGVGVFFVTQTPKDVPDDVLAQLGSRVQHQLRAHTPNDAKALRQTVATFPHSHYDLAETLQQLGIGEAIVTVMDPDGAPTPVAWTRMRAPQSLMAPTPEDQLRTGIAVSALMARYGQPIDRQSAREMLAARLEAGARAAEAEAEADERARQDREPSAPRSQQRSPRTTRSRPQKGIVEEVVGSTAFRQLARTATREIFRGLFGTARRRR</sequence>
<dbReference type="EMBL" id="JAFBCF010000001">
    <property type="protein sequence ID" value="MBM7799146.1"/>
    <property type="molecule type" value="Genomic_DNA"/>
</dbReference>
<dbReference type="Pfam" id="PF05872">
    <property type="entry name" value="HerA_C"/>
    <property type="match status" value="1"/>
</dbReference>